<name>A0A3N4YZ63_9MICO</name>
<keyword evidence="4" id="KW-0732">Signal</keyword>
<keyword evidence="7" id="KW-1185">Reference proteome</keyword>
<evidence type="ECO:0000256" key="3">
    <source>
        <dbReference type="SAM" id="Phobius"/>
    </source>
</evidence>
<evidence type="ECO:0000256" key="2">
    <source>
        <dbReference type="SAM" id="MobiDB-lite"/>
    </source>
</evidence>
<protein>
    <submittedName>
        <fullName evidence="6">Putative membrane protein YgcG</fullName>
    </submittedName>
</protein>
<feature type="domain" description="TPM" evidence="5">
    <location>
        <begin position="37"/>
        <end position="154"/>
    </location>
</feature>
<keyword evidence="1" id="KW-0175">Coiled coil</keyword>
<sequence>MKHLTVRSLAVALLTLPALAIAGPAGAVPPEQLTEQVTDVADVLSTAEEQNVQDVIDQVQDETGQLVYVAYVDDFTGMGSNQWAVETAELSNLGPANVLLAVGVDVNSYGYALHDSSAISEAELEDLLAQDVVPQLSDGAWAAAATAFAQEVGAAATGTSDGGGVADVGGGSILGGLLGFGLLAIVVIGGVAMFRSRKRSAQDRPAQARRLPPDHPLNLPTPELAKRAGSALLGADDAIRSSEQELGFAKAQFGLQATDAFTAALGVAKEKAQRAFHIRQLLDDDQPETEEQQRQMYADILQLTGEVERGLAEHAEEFVRLRNMQARAPQVLDELEQRAGEVARQIEGARAQLAALSNQYPPAALASVSRNPDHARALLESARTSVAEGRAKVEAGDRATAVTHIRVAEEAIGQADTLLKSVAGARGALAEAGQRLDSAIASITADVRDAARLAPADPVVAARRKDAEAAIALGQQAREGGDPLAAIQRLTAAETAIDAALAPAREADDTNRRALAQLGDRMGRLDSQLRATTDYINTRRGSVGTEARTRLSEATRLAAEANRLAGSDPVAALQLVTRAEQMALSAQQLAERDANRFDDSFTGGFGGGRRGGLDIGSLVLGGILFGGGGGHSGGWGGGGGFGGGGFGGGGGGFGGGGGGFGGGGGGF</sequence>
<feature type="region of interest" description="Disordered" evidence="2">
    <location>
        <begin position="199"/>
        <end position="220"/>
    </location>
</feature>
<evidence type="ECO:0000313" key="6">
    <source>
        <dbReference type="EMBL" id="RPF26439.1"/>
    </source>
</evidence>
<dbReference type="OrthoDB" id="5105562at2"/>
<keyword evidence="3" id="KW-1133">Transmembrane helix</keyword>
<dbReference type="RefSeq" id="WP_123915017.1">
    <property type="nucleotide sequence ID" value="NZ_RKRA01000001.1"/>
</dbReference>
<dbReference type="Pfam" id="PF04536">
    <property type="entry name" value="TPM_phosphatase"/>
    <property type="match status" value="1"/>
</dbReference>
<keyword evidence="3" id="KW-0812">Transmembrane</keyword>
<evidence type="ECO:0000259" key="5">
    <source>
        <dbReference type="Pfam" id="PF04536"/>
    </source>
</evidence>
<accession>A0A3N4YZ63</accession>
<dbReference type="Gene3D" id="3.10.310.50">
    <property type="match status" value="1"/>
</dbReference>
<keyword evidence="3" id="KW-0472">Membrane</keyword>
<gene>
    <name evidence="6" type="ORF">EDD32_0879</name>
</gene>
<feature type="transmembrane region" description="Helical" evidence="3">
    <location>
        <begin position="173"/>
        <end position="194"/>
    </location>
</feature>
<dbReference type="EMBL" id="RKRA01000001">
    <property type="protein sequence ID" value="RPF26439.1"/>
    <property type="molecule type" value="Genomic_DNA"/>
</dbReference>
<feature type="chain" id="PRO_5018253691" evidence="4">
    <location>
        <begin position="28"/>
        <end position="667"/>
    </location>
</feature>
<dbReference type="AlphaFoldDB" id="A0A3N4YZ63"/>
<reference evidence="6 7" key="1">
    <citation type="submission" date="2018-11" db="EMBL/GenBank/DDBJ databases">
        <title>Sequencing the genomes of 1000 actinobacteria strains.</title>
        <authorList>
            <person name="Klenk H.-P."/>
        </authorList>
    </citation>
    <scope>NUCLEOTIDE SEQUENCE [LARGE SCALE GENOMIC DNA]</scope>
    <source>
        <strain evidence="6 7">DSM 14418</strain>
    </source>
</reference>
<organism evidence="6 7">
    <name type="scientific">Georgenia muralis</name>
    <dbReference type="NCBI Taxonomy" id="154117"/>
    <lineage>
        <taxon>Bacteria</taxon>
        <taxon>Bacillati</taxon>
        <taxon>Actinomycetota</taxon>
        <taxon>Actinomycetes</taxon>
        <taxon>Micrococcales</taxon>
        <taxon>Bogoriellaceae</taxon>
        <taxon>Georgenia</taxon>
    </lineage>
</organism>
<dbReference type="InterPro" id="IPR007621">
    <property type="entry name" value="TPM_dom"/>
</dbReference>
<comment type="caution">
    <text evidence="6">The sequence shown here is derived from an EMBL/GenBank/DDBJ whole genome shotgun (WGS) entry which is preliminary data.</text>
</comment>
<evidence type="ECO:0000256" key="4">
    <source>
        <dbReference type="SAM" id="SignalP"/>
    </source>
</evidence>
<evidence type="ECO:0000256" key="1">
    <source>
        <dbReference type="SAM" id="Coils"/>
    </source>
</evidence>
<dbReference type="Proteomes" id="UP000280726">
    <property type="component" value="Unassembled WGS sequence"/>
</dbReference>
<proteinExistence type="predicted"/>
<evidence type="ECO:0000313" key="7">
    <source>
        <dbReference type="Proteomes" id="UP000280726"/>
    </source>
</evidence>
<feature type="coiled-coil region" evidence="1">
    <location>
        <begin position="332"/>
        <end position="359"/>
    </location>
</feature>
<feature type="signal peptide" evidence="4">
    <location>
        <begin position="1"/>
        <end position="27"/>
    </location>
</feature>